<feature type="non-terminal residue" evidence="1">
    <location>
        <position position="1"/>
    </location>
</feature>
<evidence type="ECO:0000313" key="1">
    <source>
        <dbReference type="EMBL" id="CAG8770043.1"/>
    </source>
</evidence>
<feature type="non-terminal residue" evidence="1">
    <location>
        <position position="85"/>
    </location>
</feature>
<proteinExistence type="predicted"/>
<evidence type="ECO:0000313" key="2">
    <source>
        <dbReference type="Proteomes" id="UP000789525"/>
    </source>
</evidence>
<dbReference type="EMBL" id="CAJVPT010064280">
    <property type="protein sequence ID" value="CAG8770043.1"/>
    <property type="molecule type" value="Genomic_DNA"/>
</dbReference>
<gene>
    <name evidence="1" type="ORF">ACOLOM_LOCUS13725</name>
</gene>
<name>A0ACA9QYY0_9GLOM</name>
<dbReference type="Proteomes" id="UP000789525">
    <property type="component" value="Unassembled WGS sequence"/>
</dbReference>
<protein>
    <submittedName>
        <fullName evidence="1">1839_t:CDS:1</fullName>
    </submittedName>
</protein>
<sequence>STRSMVRSLVGTVNWQAPELWHAHPKYDHKADVFSCAMVFWEILQWHVPNKKYPWEGMNEHAIYDAVGTSPNAVSIRRWTHTVAM</sequence>
<organism evidence="1 2">
    <name type="scientific">Acaulospora colombiana</name>
    <dbReference type="NCBI Taxonomy" id="27376"/>
    <lineage>
        <taxon>Eukaryota</taxon>
        <taxon>Fungi</taxon>
        <taxon>Fungi incertae sedis</taxon>
        <taxon>Mucoromycota</taxon>
        <taxon>Glomeromycotina</taxon>
        <taxon>Glomeromycetes</taxon>
        <taxon>Diversisporales</taxon>
        <taxon>Acaulosporaceae</taxon>
        <taxon>Acaulospora</taxon>
    </lineage>
</organism>
<accession>A0ACA9QYY0</accession>
<keyword evidence="2" id="KW-1185">Reference proteome</keyword>
<reference evidence="1" key="1">
    <citation type="submission" date="2021-06" db="EMBL/GenBank/DDBJ databases">
        <authorList>
            <person name="Kallberg Y."/>
            <person name="Tangrot J."/>
            <person name="Rosling A."/>
        </authorList>
    </citation>
    <scope>NUCLEOTIDE SEQUENCE</scope>
    <source>
        <strain evidence="1">CL356</strain>
    </source>
</reference>
<comment type="caution">
    <text evidence="1">The sequence shown here is derived from an EMBL/GenBank/DDBJ whole genome shotgun (WGS) entry which is preliminary data.</text>
</comment>